<evidence type="ECO:0000256" key="12">
    <source>
        <dbReference type="RuleBase" id="RU003591"/>
    </source>
</evidence>
<evidence type="ECO:0000259" key="14">
    <source>
        <dbReference type="Pfam" id="PF02775"/>
    </source>
</evidence>
<evidence type="ECO:0000256" key="2">
    <source>
        <dbReference type="ARBA" id="ARBA00005025"/>
    </source>
</evidence>
<dbReference type="InterPro" id="IPR012846">
    <property type="entry name" value="Acetolactate_synth_lsu"/>
</dbReference>
<dbReference type="FunFam" id="3.40.50.970:FF:000007">
    <property type="entry name" value="Acetolactate synthase"/>
    <property type="match status" value="1"/>
</dbReference>
<feature type="domain" description="Thiamine pyrophosphate enzyme N-terminal TPP-binding" evidence="15">
    <location>
        <begin position="1"/>
        <end position="114"/>
    </location>
</feature>
<evidence type="ECO:0000256" key="3">
    <source>
        <dbReference type="ARBA" id="ARBA00007812"/>
    </source>
</evidence>
<dbReference type="PROSITE" id="PS00187">
    <property type="entry name" value="TPP_ENZYMES"/>
    <property type="match status" value="1"/>
</dbReference>
<dbReference type="Gene3D" id="3.40.50.1220">
    <property type="entry name" value="TPP-binding domain"/>
    <property type="match status" value="1"/>
</dbReference>
<dbReference type="CDD" id="cd02015">
    <property type="entry name" value="TPP_AHAS"/>
    <property type="match status" value="1"/>
</dbReference>
<keyword evidence="17" id="KW-1185">Reference proteome</keyword>
<dbReference type="GO" id="GO:0000287">
    <property type="term" value="F:magnesium ion binding"/>
    <property type="evidence" value="ECO:0007669"/>
    <property type="project" value="UniProtKB-UniRule"/>
</dbReference>
<dbReference type="InterPro" id="IPR012001">
    <property type="entry name" value="Thiamin_PyroP_enz_TPP-bd_dom"/>
</dbReference>
<evidence type="ECO:0000313" key="17">
    <source>
        <dbReference type="Proteomes" id="UP000266301"/>
    </source>
</evidence>
<evidence type="ECO:0000256" key="11">
    <source>
        <dbReference type="ARBA" id="ARBA00048670"/>
    </source>
</evidence>
<keyword evidence="9 12" id="KW-0786">Thiamine pyrophosphate</keyword>
<dbReference type="InterPro" id="IPR039368">
    <property type="entry name" value="AHAS_TPP"/>
</dbReference>
<dbReference type="GO" id="GO:0009097">
    <property type="term" value="P:isoleucine biosynthetic process"/>
    <property type="evidence" value="ECO:0007669"/>
    <property type="project" value="UniProtKB-UniPathway"/>
</dbReference>
<dbReference type="Proteomes" id="UP000266301">
    <property type="component" value="Chromosome"/>
</dbReference>
<keyword evidence="8 12" id="KW-0460">Magnesium</keyword>
<organism evidence="16 17">
    <name type="scientific">Clostridium fermenticellae</name>
    <dbReference type="NCBI Taxonomy" id="2068654"/>
    <lineage>
        <taxon>Bacteria</taxon>
        <taxon>Bacillati</taxon>
        <taxon>Bacillota</taxon>
        <taxon>Clostridia</taxon>
        <taxon>Eubacteriales</taxon>
        <taxon>Clostridiaceae</taxon>
        <taxon>Clostridium</taxon>
    </lineage>
</organism>
<evidence type="ECO:0000256" key="7">
    <source>
        <dbReference type="ARBA" id="ARBA00022723"/>
    </source>
</evidence>
<dbReference type="GO" id="GO:0003984">
    <property type="term" value="F:acetolactate synthase activity"/>
    <property type="evidence" value="ECO:0007669"/>
    <property type="project" value="UniProtKB-EC"/>
</dbReference>
<evidence type="ECO:0000256" key="6">
    <source>
        <dbReference type="ARBA" id="ARBA00022679"/>
    </source>
</evidence>
<dbReference type="Pfam" id="PF02776">
    <property type="entry name" value="TPP_enzyme_N"/>
    <property type="match status" value="1"/>
</dbReference>
<dbReference type="UniPathway" id="UPA00049">
    <property type="reaction ID" value="UER00059"/>
</dbReference>
<feature type="domain" description="Thiamine pyrophosphate enzyme central" evidence="13">
    <location>
        <begin position="190"/>
        <end position="324"/>
    </location>
</feature>
<dbReference type="Pfam" id="PF00205">
    <property type="entry name" value="TPP_enzyme_M"/>
    <property type="match status" value="1"/>
</dbReference>
<dbReference type="InterPro" id="IPR011766">
    <property type="entry name" value="TPP_enzyme_TPP-bd"/>
</dbReference>
<keyword evidence="10 12" id="KW-0100">Branched-chain amino acid biosynthesis</keyword>
<evidence type="ECO:0000259" key="13">
    <source>
        <dbReference type="Pfam" id="PF00205"/>
    </source>
</evidence>
<dbReference type="KEGG" id="cfer:D4Z93_06315"/>
<dbReference type="PANTHER" id="PTHR18968">
    <property type="entry name" value="THIAMINE PYROPHOSPHATE ENZYMES"/>
    <property type="match status" value="1"/>
</dbReference>
<dbReference type="InterPro" id="IPR000399">
    <property type="entry name" value="TPP-bd_CS"/>
</dbReference>
<dbReference type="UniPathway" id="UPA00047">
    <property type="reaction ID" value="UER00055"/>
</dbReference>
<keyword evidence="5 12" id="KW-0028">Amino-acid biosynthesis</keyword>
<dbReference type="GO" id="GO:0009099">
    <property type="term" value="P:L-valine biosynthetic process"/>
    <property type="evidence" value="ECO:0007669"/>
    <property type="project" value="UniProtKB-UniPathway"/>
</dbReference>
<keyword evidence="7 12" id="KW-0479">Metal-binding</keyword>
<dbReference type="FunFam" id="3.40.50.1220:FF:000008">
    <property type="entry name" value="Acetolactate synthase"/>
    <property type="match status" value="1"/>
</dbReference>
<comment type="catalytic activity">
    <reaction evidence="11 12">
        <text>2 pyruvate + H(+) = (2S)-2-acetolactate + CO2</text>
        <dbReference type="Rhea" id="RHEA:25249"/>
        <dbReference type="ChEBI" id="CHEBI:15361"/>
        <dbReference type="ChEBI" id="CHEBI:15378"/>
        <dbReference type="ChEBI" id="CHEBI:16526"/>
        <dbReference type="ChEBI" id="CHEBI:58476"/>
        <dbReference type="EC" id="2.2.1.6"/>
    </reaction>
</comment>
<dbReference type="InterPro" id="IPR012000">
    <property type="entry name" value="Thiamin_PyroP_enz_cen_dom"/>
</dbReference>
<comment type="similarity">
    <text evidence="3 12">Belongs to the TPP enzyme family.</text>
</comment>
<dbReference type="CDD" id="cd07035">
    <property type="entry name" value="TPP_PYR_POX_like"/>
    <property type="match status" value="1"/>
</dbReference>
<dbReference type="AlphaFoldDB" id="A0A386H357"/>
<dbReference type="InterPro" id="IPR029061">
    <property type="entry name" value="THDP-binding"/>
</dbReference>
<name>A0A386H357_9CLOT</name>
<dbReference type="RefSeq" id="WP_119971431.1">
    <property type="nucleotide sequence ID" value="NZ_CP032416.1"/>
</dbReference>
<dbReference type="OrthoDB" id="4494979at2"/>
<gene>
    <name evidence="16" type="primary">ilvB</name>
    <name evidence="16" type="ORF">D4Z93_06315</name>
</gene>
<dbReference type="Gene3D" id="3.40.50.970">
    <property type="match status" value="2"/>
</dbReference>
<dbReference type="PANTHER" id="PTHR18968:SF13">
    <property type="entry name" value="ACETOLACTATE SYNTHASE CATALYTIC SUBUNIT, MITOCHONDRIAL"/>
    <property type="match status" value="1"/>
</dbReference>
<proteinExistence type="inferred from homology"/>
<evidence type="ECO:0000259" key="15">
    <source>
        <dbReference type="Pfam" id="PF02776"/>
    </source>
</evidence>
<dbReference type="EMBL" id="CP032416">
    <property type="protein sequence ID" value="AYD40151.1"/>
    <property type="molecule type" value="Genomic_DNA"/>
</dbReference>
<evidence type="ECO:0000256" key="1">
    <source>
        <dbReference type="ARBA" id="ARBA00004974"/>
    </source>
</evidence>
<evidence type="ECO:0000313" key="16">
    <source>
        <dbReference type="EMBL" id="AYD40151.1"/>
    </source>
</evidence>
<dbReference type="InterPro" id="IPR029035">
    <property type="entry name" value="DHS-like_NAD/FAD-binding_dom"/>
</dbReference>
<evidence type="ECO:0000256" key="10">
    <source>
        <dbReference type="ARBA" id="ARBA00023304"/>
    </source>
</evidence>
<dbReference type="InterPro" id="IPR045229">
    <property type="entry name" value="TPP_enz"/>
</dbReference>
<dbReference type="GO" id="GO:0005948">
    <property type="term" value="C:acetolactate synthase complex"/>
    <property type="evidence" value="ECO:0007669"/>
    <property type="project" value="TreeGrafter"/>
</dbReference>
<dbReference type="SUPFAM" id="SSF52467">
    <property type="entry name" value="DHS-like NAD/FAD-binding domain"/>
    <property type="match status" value="1"/>
</dbReference>
<keyword evidence="6 12" id="KW-0808">Transferase</keyword>
<dbReference type="Pfam" id="PF02775">
    <property type="entry name" value="TPP_enzyme_C"/>
    <property type="match status" value="1"/>
</dbReference>
<dbReference type="NCBIfam" id="TIGR00118">
    <property type="entry name" value="acolac_lg"/>
    <property type="match status" value="1"/>
</dbReference>
<sequence>MRTAEAIIECLKNENVTTIFGYPGATVVPLYEALRKSDLRHILVRHEQAAGHIASGFARISRGIGVCITTSGPGATNIITSIATAYMDSIPLIIITGQVSSNLIGRDVFQEADITGATESFTKHNYLVKEGKDIPRIIKEAFYIARTGRPGPVLIDIPIDVQREEIKFSYPSAIDIRGYKPNINGHKWQIKKAIKKIEESKKPLICVGGGIVAANARLELKRFVEKSKIPVVHTLMGKDDMDVGEPYYVGLIGSHGFSYANKAISNSDLIILVGTRIADRSTVKDTHVDKNARIIHIDIDPAEIGKNLKIDIPVVGDCKNILSKMADKIQPGDYIKWVEEIKKWKDSEEKIYEYNDSVNPKKIIKLTSDEMRDTAIITTDVGQNQIWCARNFKIFGKRRFITSGGLGTMGYSLPSAIGAKMANPDEDVIAVMGDGGFQMSLFELATIKENNLNIKIIVFNNSGLGMVREIQKFEYEGEFGVEFKCNPDFVKIAEAYNIRGKKVYSNKEFIETFKEIQKSDSAFLIECIVDSNESTL</sequence>
<evidence type="ECO:0000256" key="8">
    <source>
        <dbReference type="ARBA" id="ARBA00022842"/>
    </source>
</evidence>
<evidence type="ECO:0000256" key="5">
    <source>
        <dbReference type="ARBA" id="ARBA00022605"/>
    </source>
</evidence>
<comment type="cofactor">
    <cofactor evidence="12">
        <name>Mg(2+)</name>
        <dbReference type="ChEBI" id="CHEBI:18420"/>
    </cofactor>
    <text evidence="12">Binds 1 Mg(2+) ion per subunit.</text>
</comment>
<comment type="cofactor">
    <cofactor evidence="12">
        <name>thiamine diphosphate</name>
        <dbReference type="ChEBI" id="CHEBI:58937"/>
    </cofactor>
    <text evidence="12">Binds 1 thiamine pyrophosphate per subunit.</text>
</comment>
<accession>A0A386H357</accession>
<comment type="pathway">
    <text evidence="2 12">Amino-acid biosynthesis; L-valine biosynthesis; L-valine from pyruvate: step 1/4.</text>
</comment>
<evidence type="ECO:0000256" key="9">
    <source>
        <dbReference type="ARBA" id="ARBA00023052"/>
    </source>
</evidence>
<comment type="pathway">
    <text evidence="1 12">Amino-acid biosynthesis; L-isoleucine biosynthesis; L-isoleucine from 2-oxobutanoate: step 1/4.</text>
</comment>
<feature type="domain" description="Thiamine pyrophosphate enzyme TPP-binding" evidence="14">
    <location>
        <begin position="380"/>
        <end position="527"/>
    </location>
</feature>
<dbReference type="GO" id="GO:0050660">
    <property type="term" value="F:flavin adenine dinucleotide binding"/>
    <property type="evidence" value="ECO:0007669"/>
    <property type="project" value="InterPro"/>
</dbReference>
<reference evidence="16 17" key="1">
    <citation type="journal article" date="2019" name="Int. J. Syst. Evol. Microbiol.">
        <title>Clostridium fermenticellae sp. nov., isolated from the mud in a fermentation cellar for the production of the Chinese liquor, baijiu.</title>
        <authorList>
            <person name="Xu P.X."/>
            <person name="Chai L.J."/>
            <person name="Qiu T."/>
            <person name="Zhang X.J."/>
            <person name="Lu Z.M."/>
            <person name="Xiao C."/>
            <person name="Wang S.T."/>
            <person name="Shen C.H."/>
            <person name="Shi J.S."/>
            <person name="Xu Z.H."/>
        </authorList>
    </citation>
    <scope>NUCLEOTIDE SEQUENCE [LARGE SCALE GENOMIC DNA]</scope>
    <source>
        <strain evidence="16 17">JN500901</strain>
    </source>
</reference>
<dbReference type="EC" id="2.2.1.6" evidence="4 12"/>
<dbReference type="SUPFAM" id="SSF52518">
    <property type="entry name" value="Thiamin diphosphate-binding fold (THDP-binding)"/>
    <property type="match status" value="2"/>
</dbReference>
<dbReference type="GO" id="GO:0030976">
    <property type="term" value="F:thiamine pyrophosphate binding"/>
    <property type="evidence" value="ECO:0007669"/>
    <property type="project" value="UniProtKB-UniRule"/>
</dbReference>
<evidence type="ECO:0000256" key="4">
    <source>
        <dbReference type="ARBA" id="ARBA00013145"/>
    </source>
</evidence>
<protein>
    <recommendedName>
        <fullName evidence="4 12">Acetolactate synthase</fullName>
        <ecNumber evidence="4 12">2.2.1.6</ecNumber>
    </recommendedName>
</protein>